<accession>A0ABW2ZN92</accession>
<name>A0ABW2ZN92_9MICO</name>
<evidence type="ECO:0008006" key="3">
    <source>
        <dbReference type="Google" id="ProtNLM"/>
    </source>
</evidence>
<comment type="caution">
    <text evidence="1">The sequence shown here is derived from an EMBL/GenBank/DDBJ whole genome shotgun (WGS) entry which is preliminary data.</text>
</comment>
<proteinExistence type="predicted"/>
<sequence length="90" mass="9458">MTASDLCDPGVAAQLDVIAAELSVLAHRFHDVAAVARTLPELTDWQSNAARAFHESAGDWAADVGHLGAIAEHARAEAVAAGLRARWRCG</sequence>
<dbReference type="Proteomes" id="UP001597042">
    <property type="component" value="Unassembled WGS sequence"/>
</dbReference>
<evidence type="ECO:0000313" key="2">
    <source>
        <dbReference type="Proteomes" id="UP001597042"/>
    </source>
</evidence>
<gene>
    <name evidence="1" type="ORF">ACFQZV_02165</name>
</gene>
<keyword evidence="2" id="KW-1185">Reference proteome</keyword>
<protein>
    <recommendedName>
        <fullName evidence="3">WXG100 family type VII secretion target</fullName>
    </recommendedName>
</protein>
<dbReference type="RefSeq" id="WP_378754216.1">
    <property type="nucleotide sequence ID" value="NZ_JBHSSV010000033.1"/>
</dbReference>
<organism evidence="1 2">
    <name type="scientific">Microbacterium koreense</name>
    <dbReference type="NCBI Taxonomy" id="323761"/>
    <lineage>
        <taxon>Bacteria</taxon>
        <taxon>Bacillati</taxon>
        <taxon>Actinomycetota</taxon>
        <taxon>Actinomycetes</taxon>
        <taxon>Micrococcales</taxon>
        <taxon>Microbacteriaceae</taxon>
        <taxon>Microbacterium</taxon>
    </lineage>
</organism>
<dbReference type="EMBL" id="JBHTIM010000001">
    <property type="protein sequence ID" value="MFD0780102.1"/>
    <property type="molecule type" value="Genomic_DNA"/>
</dbReference>
<evidence type="ECO:0000313" key="1">
    <source>
        <dbReference type="EMBL" id="MFD0780102.1"/>
    </source>
</evidence>
<reference evidence="2" key="1">
    <citation type="journal article" date="2019" name="Int. J. Syst. Evol. Microbiol.">
        <title>The Global Catalogue of Microorganisms (GCM) 10K type strain sequencing project: providing services to taxonomists for standard genome sequencing and annotation.</title>
        <authorList>
            <consortium name="The Broad Institute Genomics Platform"/>
            <consortium name="The Broad Institute Genome Sequencing Center for Infectious Disease"/>
            <person name="Wu L."/>
            <person name="Ma J."/>
        </authorList>
    </citation>
    <scope>NUCLEOTIDE SEQUENCE [LARGE SCALE GENOMIC DNA]</scope>
    <source>
        <strain evidence="2">CCUG 50754</strain>
    </source>
</reference>